<feature type="transmembrane region" description="Helical" evidence="6">
    <location>
        <begin position="39"/>
        <end position="63"/>
    </location>
</feature>
<feature type="transmembrane region" description="Helical" evidence="6">
    <location>
        <begin position="146"/>
        <end position="166"/>
    </location>
</feature>
<keyword evidence="2" id="KW-1003">Cell membrane</keyword>
<accession>A0ABT5VDM3</accession>
<evidence type="ECO:0000313" key="8">
    <source>
        <dbReference type="EMBL" id="MDE5412827.1"/>
    </source>
</evidence>
<proteinExistence type="predicted"/>
<evidence type="ECO:0000256" key="5">
    <source>
        <dbReference type="ARBA" id="ARBA00023136"/>
    </source>
</evidence>
<comment type="caution">
    <text evidence="8">The sequence shown here is derived from an EMBL/GenBank/DDBJ whole genome shotgun (WGS) entry which is preliminary data.</text>
</comment>
<dbReference type="RefSeq" id="WP_275117462.1">
    <property type="nucleotide sequence ID" value="NZ_JAOTPO010000003.1"/>
</dbReference>
<dbReference type="EMBL" id="JAOTPO010000003">
    <property type="protein sequence ID" value="MDE5412827.1"/>
    <property type="molecule type" value="Genomic_DNA"/>
</dbReference>
<evidence type="ECO:0000259" key="7">
    <source>
        <dbReference type="Pfam" id="PF05425"/>
    </source>
</evidence>
<organism evidence="8 9">
    <name type="scientific">Alkalihalobacterium chitinilyticum</name>
    <dbReference type="NCBI Taxonomy" id="2980103"/>
    <lineage>
        <taxon>Bacteria</taxon>
        <taxon>Bacillati</taxon>
        <taxon>Bacillota</taxon>
        <taxon>Bacilli</taxon>
        <taxon>Bacillales</taxon>
        <taxon>Bacillaceae</taxon>
        <taxon>Alkalihalobacterium</taxon>
    </lineage>
</organism>
<feature type="domain" description="Copper resistance protein D" evidence="7">
    <location>
        <begin position="177"/>
        <end position="272"/>
    </location>
</feature>
<feature type="transmembrane region" description="Helical" evidence="6">
    <location>
        <begin position="313"/>
        <end position="333"/>
    </location>
</feature>
<feature type="transmembrane region" description="Helical" evidence="6">
    <location>
        <begin position="83"/>
        <end position="103"/>
    </location>
</feature>
<evidence type="ECO:0000256" key="6">
    <source>
        <dbReference type="SAM" id="Phobius"/>
    </source>
</evidence>
<dbReference type="InterPro" id="IPR008457">
    <property type="entry name" value="Cu-R_CopD_dom"/>
</dbReference>
<feature type="transmembrane region" description="Helical" evidence="6">
    <location>
        <begin position="178"/>
        <end position="204"/>
    </location>
</feature>
<dbReference type="InterPro" id="IPR032694">
    <property type="entry name" value="CopC/D"/>
</dbReference>
<comment type="subcellular location">
    <subcellularLocation>
        <location evidence="1">Cell membrane</location>
        <topology evidence="1">Multi-pass membrane protein</topology>
    </subcellularLocation>
</comment>
<feature type="transmembrane region" description="Helical" evidence="6">
    <location>
        <begin position="256"/>
        <end position="274"/>
    </location>
</feature>
<feature type="transmembrane region" description="Helical" evidence="6">
    <location>
        <begin position="115"/>
        <end position="134"/>
    </location>
</feature>
<dbReference type="Pfam" id="PF05425">
    <property type="entry name" value="CopD"/>
    <property type="match status" value="1"/>
</dbReference>
<sequence length="542" mass="60683">MVEVSQALMYVLFSFLLGIALLLVIPSQWRPSFFVKSRFVYGSIGLIPLLSIVPVISVSYFIHIQYEAPFVSTFTQVVLGYKIGQAWMVTMILALLVSVSYFIVEQTPTVISKSLFFILVLAYTVSSSWASHAASLDEAGGFLYNGMHFIAATIWMGTILIVSWFAKDDNLHKWSSFIRWFSPVALGAVSMLILSGLLLMTIIVPEYVNSWVLSYGQLLLLKHILIIPIVVYGVVHGFLLRVRLQKVGISRFKRTLKAESIVGLMIFVITAIMTERVPPHEVARTLQSTDPSLLYQWVVGDHLGSLVPLSFSFNWLSTSLLVGASVLLILLIVEILKGKGVIRVTIVSSSFVVVTLIGLLLSTQPSSQGWIGEEAFVTPLEAIQSSQDGEIEVLVERKLPDGFVAVVYHIDYDRLAADLLYKEGGDYYKVNDSNLMIGGIPISEMDHKIRTFIVRNGPWLQDDQPYTYVTIGHIREPIGVDRVTIYFEGDTSETRVENNTFINVISADTEWDPNHPIEFFDENEEVIGGYMRGFLEEGVYCH</sequence>
<keyword evidence="9" id="KW-1185">Reference proteome</keyword>
<keyword evidence="3 6" id="KW-0812">Transmembrane</keyword>
<dbReference type="Proteomes" id="UP001148125">
    <property type="component" value="Unassembled WGS sequence"/>
</dbReference>
<dbReference type="PANTHER" id="PTHR34820:SF4">
    <property type="entry name" value="INNER MEMBRANE PROTEIN YEBZ"/>
    <property type="match status" value="1"/>
</dbReference>
<feature type="transmembrane region" description="Helical" evidence="6">
    <location>
        <begin position="224"/>
        <end position="244"/>
    </location>
</feature>
<feature type="transmembrane region" description="Helical" evidence="6">
    <location>
        <begin position="6"/>
        <end position="27"/>
    </location>
</feature>
<evidence type="ECO:0000256" key="1">
    <source>
        <dbReference type="ARBA" id="ARBA00004651"/>
    </source>
</evidence>
<gene>
    <name evidence="8" type="ORF">N7Z68_05475</name>
</gene>
<evidence type="ECO:0000256" key="2">
    <source>
        <dbReference type="ARBA" id="ARBA00022475"/>
    </source>
</evidence>
<dbReference type="PANTHER" id="PTHR34820">
    <property type="entry name" value="INNER MEMBRANE PROTEIN YEBZ"/>
    <property type="match status" value="1"/>
</dbReference>
<protein>
    <submittedName>
        <fullName evidence="8">CopD family protein</fullName>
    </submittedName>
</protein>
<reference evidence="8" key="1">
    <citation type="submission" date="2024-05" db="EMBL/GenBank/DDBJ databases">
        <title>Alkalihalobacillus sp. strain MEB203 novel alkaliphilic bacterium from Lonar Lake, India.</title>
        <authorList>
            <person name="Joshi A."/>
            <person name="Thite S."/>
            <person name="Mengade P."/>
        </authorList>
    </citation>
    <scope>NUCLEOTIDE SEQUENCE</scope>
    <source>
        <strain evidence="8">MEB 203</strain>
    </source>
</reference>
<evidence type="ECO:0000256" key="4">
    <source>
        <dbReference type="ARBA" id="ARBA00022989"/>
    </source>
</evidence>
<evidence type="ECO:0000256" key="3">
    <source>
        <dbReference type="ARBA" id="ARBA00022692"/>
    </source>
</evidence>
<keyword evidence="4 6" id="KW-1133">Transmembrane helix</keyword>
<keyword evidence="5 6" id="KW-0472">Membrane</keyword>
<name>A0ABT5VDM3_9BACI</name>
<feature type="transmembrane region" description="Helical" evidence="6">
    <location>
        <begin position="340"/>
        <end position="361"/>
    </location>
</feature>
<evidence type="ECO:0000313" key="9">
    <source>
        <dbReference type="Proteomes" id="UP001148125"/>
    </source>
</evidence>